<dbReference type="EMBL" id="JACIDO010000001">
    <property type="protein sequence ID" value="MBB3934823.1"/>
    <property type="molecule type" value="Genomic_DNA"/>
</dbReference>
<keyword evidence="3" id="KW-1185">Reference proteome</keyword>
<feature type="signal peptide" evidence="1">
    <location>
        <begin position="1"/>
        <end position="23"/>
    </location>
</feature>
<dbReference type="AlphaFoldDB" id="A0A7W6BMQ7"/>
<feature type="chain" id="PRO_5031178131" description="DUF1849 family protein" evidence="1">
    <location>
        <begin position="24"/>
        <end position="269"/>
    </location>
</feature>
<evidence type="ECO:0008006" key="4">
    <source>
        <dbReference type="Google" id="ProtNLM"/>
    </source>
</evidence>
<dbReference type="Pfam" id="PF08904">
    <property type="entry name" value="EipB_like"/>
    <property type="match status" value="1"/>
</dbReference>
<organism evidence="2 3">
    <name type="scientific">Aureimonas phyllosphaerae</name>
    <dbReference type="NCBI Taxonomy" id="1166078"/>
    <lineage>
        <taxon>Bacteria</taxon>
        <taxon>Pseudomonadati</taxon>
        <taxon>Pseudomonadota</taxon>
        <taxon>Alphaproteobacteria</taxon>
        <taxon>Hyphomicrobiales</taxon>
        <taxon>Aurantimonadaceae</taxon>
        <taxon>Aureimonas</taxon>
    </lineage>
</organism>
<evidence type="ECO:0000313" key="2">
    <source>
        <dbReference type="EMBL" id="MBB3934823.1"/>
    </source>
</evidence>
<comment type="caution">
    <text evidence="2">The sequence shown here is derived from an EMBL/GenBank/DDBJ whole genome shotgun (WGS) entry which is preliminary data.</text>
</comment>
<proteinExistence type="predicted"/>
<dbReference type="RefSeq" id="WP_090964483.1">
    <property type="nucleotide sequence ID" value="NZ_FOOA01000013.1"/>
</dbReference>
<dbReference type="InterPro" id="IPR015000">
    <property type="entry name" value="EipB-like"/>
</dbReference>
<protein>
    <recommendedName>
        <fullName evidence="4">DUF1849 family protein</fullName>
    </recommendedName>
</protein>
<dbReference type="Proteomes" id="UP000531216">
    <property type="component" value="Unassembled WGS sequence"/>
</dbReference>
<reference evidence="2 3" key="1">
    <citation type="submission" date="2020-08" db="EMBL/GenBank/DDBJ databases">
        <title>Genomic Encyclopedia of Type Strains, Phase IV (KMG-IV): sequencing the most valuable type-strain genomes for metagenomic binning, comparative biology and taxonomic classification.</title>
        <authorList>
            <person name="Goeker M."/>
        </authorList>
    </citation>
    <scope>NUCLEOTIDE SEQUENCE [LARGE SCALE GENOMIC DNA]</scope>
    <source>
        <strain evidence="2 3">DSM 25024</strain>
    </source>
</reference>
<gene>
    <name evidence="2" type="ORF">GGR05_000934</name>
</gene>
<sequence length="269" mass="29398">MKQYGMTLSAIVLAFVPSGAAGAADLQPHEAVYDLALASQTSNFNSVDGRIALQLKPDACDALSLDYRFVARFHEDDELTVTDQQTLAKETRDGKRYEFRTRTVVDGAEQGIVEGVATNGVDATAVSYTSPVKRETELPLSVFPLGHTAKLIDRALAGERMVQANLFDGDDDADKHLTTTSLILPARKDEVPAKPEVAKMLDGLRSWNVTESYYNSDSDGDGLPIFETSYRLYENGVTDRLKLDFGDYTLEGGLARLSFYDRPAGCPAN</sequence>
<evidence type="ECO:0000313" key="3">
    <source>
        <dbReference type="Proteomes" id="UP000531216"/>
    </source>
</evidence>
<evidence type="ECO:0000256" key="1">
    <source>
        <dbReference type="SAM" id="SignalP"/>
    </source>
</evidence>
<accession>A0A7W6BMQ7</accession>
<keyword evidence="1" id="KW-0732">Signal</keyword>
<name>A0A7W6BMQ7_9HYPH</name>